<protein>
    <recommendedName>
        <fullName evidence="8">Protein kinase domain-containing protein</fullName>
    </recommendedName>
</protein>
<dbReference type="PROSITE" id="PS50164">
    <property type="entry name" value="GIY_YIG"/>
    <property type="match status" value="1"/>
</dbReference>
<dbReference type="PANTHER" id="PTHR27001:SF764">
    <property type="entry name" value="OS05G0387700 PROTEIN"/>
    <property type="match status" value="1"/>
</dbReference>
<gene>
    <name evidence="6" type="ORF">NE237_024209</name>
</gene>
<dbReference type="PROSITE" id="PS50011">
    <property type="entry name" value="PROTEIN_KINASE_DOM"/>
    <property type="match status" value="1"/>
</dbReference>
<dbReference type="PANTHER" id="PTHR27001">
    <property type="entry name" value="OS01G0253100 PROTEIN"/>
    <property type="match status" value="1"/>
</dbReference>
<evidence type="ECO:0000256" key="2">
    <source>
        <dbReference type="ARBA" id="ARBA00022840"/>
    </source>
</evidence>
<evidence type="ECO:0000313" key="7">
    <source>
        <dbReference type="Proteomes" id="UP001141806"/>
    </source>
</evidence>
<dbReference type="GO" id="GO:0005524">
    <property type="term" value="F:ATP binding"/>
    <property type="evidence" value="ECO:0007669"/>
    <property type="project" value="UniProtKB-KW"/>
</dbReference>
<evidence type="ECO:0000256" key="3">
    <source>
        <dbReference type="SAM" id="MobiDB-lite"/>
    </source>
</evidence>
<dbReference type="PROSITE" id="PS00108">
    <property type="entry name" value="PROTEIN_KINASE_ST"/>
    <property type="match status" value="1"/>
</dbReference>
<dbReference type="GO" id="GO:0005886">
    <property type="term" value="C:plasma membrane"/>
    <property type="evidence" value="ECO:0007669"/>
    <property type="project" value="TreeGrafter"/>
</dbReference>
<dbReference type="EMBL" id="JAMYWD010000008">
    <property type="protein sequence ID" value="KAJ4964270.1"/>
    <property type="molecule type" value="Genomic_DNA"/>
</dbReference>
<evidence type="ECO:0000313" key="6">
    <source>
        <dbReference type="EMBL" id="KAJ4964270.1"/>
    </source>
</evidence>
<accession>A0A9Q0HGI2</accession>
<dbReference type="Pfam" id="PF01541">
    <property type="entry name" value="GIY-YIG"/>
    <property type="match status" value="1"/>
</dbReference>
<dbReference type="SMART" id="SM00220">
    <property type="entry name" value="S_TKc"/>
    <property type="match status" value="1"/>
</dbReference>
<evidence type="ECO:0008006" key="8">
    <source>
        <dbReference type="Google" id="ProtNLM"/>
    </source>
</evidence>
<dbReference type="Gene3D" id="1.10.510.10">
    <property type="entry name" value="Transferase(Phosphotransferase) domain 1"/>
    <property type="match status" value="1"/>
</dbReference>
<organism evidence="6 7">
    <name type="scientific">Protea cynaroides</name>
    <dbReference type="NCBI Taxonomy" id="273540"/>
    <lineage>
        <taxon>Eukaryota</taxon>
        <taxon>Viridiplantae</taxon>
        <taxon>Streptophyta</taxon>
        <taxon>Embryophyta</taxon>
        <taxon>Tracheophyta</taxon>
        <taxon>Spermatophyta</taxon>
        <taxon>Magnoliopsida</taxon>
        <taxon>Proteales</taxon>
        <taxon>Proteaceae</taxon>
        <taxon>Protea</taxon>
    </lineage>
</organism>
<dbReference type="OrthoDB" id="4062651at2759"/>
<dbReference type="Gene3D" id="3.40.1440.10">
    <property type="entry name" value="GIY-YIG endonuclease"/>
    <property type="match status" value="1"/>
</dbReference>
<dbReference type="InterPro" id="IPR035901">
    <property type="entry name" value="GIY-YIG_endonuc_sf"/>
</dbReference>
<sequence>MRTLSRTFRTLKRRRPQEPKSSTPSSPSSSSSSRISKANPSPNSKSSSWFVYLILSTNAPIKTYVGVTNNFCRRLKQHNGELKGGAKASRAGRPWICACLIRGFKDQREACGFESKWKSISRKLPHKRKSEDMSKQVDNGSRALLQHRQAALNKLQTCSSANLTVSLSEPVKSQPNPKSFRVLHGSLLAPRAATSADNSNEVDYEIDILSKINSLRLVNLVGFTNDFRDRLLVTEFMCNGTLYETAKAVDTLHSSIPPVIHRDIKSANVLIDWKFNARLGDFGLALRCHDDDFLFRSTSPAGTIGYLDPGYVTPDNLSTKTDVFSFGILLLEIISGRKAIDIGHSAPSIVNWAIPLTRKGKLLSIYDPRIPPPKDPMVRKQLTVIVAKCVRSCRERRPSMKEKIAECLSVYGKMVPLYSWNGLSVSNRCLMVETVGFPLQSENTHLDSKASLSVGENRVMVENRSSRSLRNSRRVYSDRGLAFKSNLMDLMAGTGGVSSFRGEADGVELSSLYGVFQLSRNQSVGGSLRQRISCVDSRAVRTQAAKPL</sequence>
<dbReference type="SUPFAM" id="SSF56112">
    <property type="entry name" value="Protein kinase-like (PK-like)"/>
    <property type="match status" value="1"/>
</dbReference>
<name>A0A9Q0HGI2_9MAGN</name>
<dbReference type="Proteomes" id="UP001141806">
    <property type="component" value="Unassembled WGS sequence"/>
</dbReference>
<proteinExistence type="predicted"/>
<keyword evidence="7" id="KW-1185">Reference proteome</keyword>
<keyword evidence="1" id="KW-0547">Nucleotide-binding</keyword>
<evidence type="ECO:0000259" key="5">
    <source>
        <dbReference type="PROSITE" id="PS50164"/>
    </source>
</evidence>
<dbReference type="InterPro" id="IPR011009">
    <property type="entry name" value="Kinase-like_dom_sf"/>
</dbReference>
<feature type="domain" description="Protein kinase" evidence="4">
    <location>
        <begin position="165"/>
        <end position="418"/>
    </location>
</feature>
<dbReference type="GO" id="GO:0004672">
    <property type="term" value="F:protein kinase activity"/>
    <property type="evidence" value="ECO:0007669"/>
    <property type="project" value="InterPro"/>
</dbReference>
<dbReference type="InterPro" id="IPR000305">
    <property type="entry name" value="GIY-YIG_endonuc"/>
</dbReference>
<dbReference type="InterPro" id="IPR008271">
    <property type="entry name" value="Ser/Thr_kinase_AS"/>
</dbReference>
<comment type="caution">
    <text evidence="6">The sequence shown here is derived from an EMBL/GenBank/DDBJ whole genome shotgun (WGS) entry which is preliminary data.</text>
</comment>
<dbReference type="SUPFAM" id="SSF82771">
    <property type="entry name" value="GIY-YIG endonuclease"/>
    <property type="match status" value="1"/>
</dbReference>
<reference evidence="6" key="1">
    <citation type="journal article" date="2023" name="Plant J.">
        <title>The genome of the king protea, Protea cynaroides.</title>
        <authorList>
            <person name="Chang J."/>
            <person name="Duong T.A."/>
            <person name="Schoeman C."/>
            <person name="Ma X."/>
            <person name="Roodt D."/>
            <person name="Barker N."/>
            <person name="Li Z."/>
            <person name="Van de Peer Y."/>
            <person name="Mizrachi E."/>
        </authorList>
    </citation>
    <scope>NUCLEOTIDE SEQUENCE</scope>
    <source>
        <tissue evidence="6">Young leaves</tissue>
    </source>
</reference>
<dbReference type="AlphaFoldDB" id="A0A9Q0HGI2"/>
<feature type="region of interest" description="Disordered" evidence="3">
    <location>
        <begin position="1"/>
        <end position="45"/>
    </location>
</feature>
<feature type="domain" description="GIY-YIG" evidence="5">
    <location>
        <begin position="47"/>
        <end position="129"/>
    </location>
</feature>
<dbReference type="Pfam" id="PF00069">
    <property type="entry name" value="Pkinase"/>
    <property type="match status" value="1"/>
</dbReference>
<keyword evidence="2" id="KW-0067">ATP-binding</keyword>
<evidence type="ECO:0000259" key="4">
    <source>
        <dbReference type="PROSITE" id="PS50011"/>
    </source>
</evidence>
<evidence type="ECO:0000256" key="1">
    <source>
        <dbReference type="ARBA" id="ARBA00022741"/>
    </source>
</evidence>
<dbReference type="InterPro" id="IPR000719">
    <property type="entry name" value="Prot_kinase_dom"/>
</dbReference>
<feature type="compositionally biased region" description="Low complexity" evidence="3">
    <location>
        <begin position="19"/>
        <end position="45"/>
    </location>
</feature>